<dbReference type="InterPro" id="IPR023353">
    <property type="entry name" value="LemA-like_dom_sf"/>
</dbReference>
<accession>A0A1H6N0P8</accession>
<proteinExistence type="inferred from homology"/>
<dbReference type="Gene3D" id="1.20.1440.20">
    <property type="entry name" value="LemA-like domain"/>
    <property type="match status" value="1"/>
</dbReference>
<dbReference type="PANTHER" id="PTHR34478:SF1">
    <property type="entry name" value="PROTEIN LEMA"/>
    <property type="match status" value="1"/>
</dbReference>
<evidence type="ECO:0000256" key="3">
    <source>
        <dbReference type="ARBA" id="ARBA00022692"/>
    </source>
</evidence>
<feature type="transmembrane region" description="Helical" evidence="6">
    <location>
        <begin position="6"/>
        <end position="25"/>
    </location>
</feature>
<dbReference type="EMBL" id="FNXF01000016">
    <property type="protein sequence ID" value="SEI08107.1"/>
    <property type="molecule type" value="Genomic_DNA"/>
</dbReference>
<keyword evidence="3 6" id="KW-0812">Transmembrane</keyword>
<organism evidence="7 8">
    <name type="scientific">Rheinheimera pacifica</name>
    <dbReference type="NCBI Taxonomy" id="173990"/>
    <lineage>
        <taxon>Bacteria</taxon>
        <taxon>Pseudomonadati</taxon>
        <taxon>Pseudomonadota</taxon>
        <taxon>Gammaproteobacteria</taxon>
        <taxon>Chromatiales</taxon>
        <taxon>Chromatiaceae</taxon>
        <taxon>Rheinheimera</taxon>
    </lineage>
</organism>
<name>A0A1H6N0P8_9GAMM</name>
<evidence type="ECO:0000256" key="4">
    <source>
        <dbReference type="ARBA" id="ARBA00022989"/>
    </source>
</evidence>
<evidence type="ECO:0000313" key="8">
    <source>
        <dbReference type="Proteomes" id="UP000199371"/>
    </source>
</evidence>
<dbReference type="PANTHER" id="PTHR34478">
    <property type="entry name" value="PROTEIN LEMA"/>
    <property type="match status" value="1"/>
</dbReference>
<dbReference type="GO" id="GO:0016020">
    <property type="term" value="C:membrane"/>
    <property type="evidence" value="ECO:0007669"/>
    <property type="project" value="UniProtKB-SubCell"/>
</dbReference>
<reference evidence="8" key="1">
    <citation type="submission" date="2016-10" db="EMBL/GenBank/DDBJ databases">
        <authorList>
            <person name="Varghese N."/>
            <person name="Submissions S."/>
        </authorList>
    </citation>
    <scope>NUCLEOTIDE SEQUENCE [LARGE SCALE GENOMIC DNA]</scope>
    <source>
        <strain evidence="8">DSM 17616</strain>
    </source>
</reference>
<dbReference type="Pfam" id="PF04011">
    <property type="entry name" value="LemA"/>
    <property type="match status" value="1"/>
</dbReference>
<evidence type="ECO:0000256" key="5">
    <source>
        <dbReference type="ARBA" id="ARBA00023136"/>
    </source>
</evidence>
<dbReference type="AlphaFoldDB" id="A0A1H6N0P8"/>
<evidence type="ECO:0000256" key="1">
    <source>
        <dbReference type="ARBA" id="ARBA00004167"/>
    </source>
</evidence>
<dbReference type="RefSeq" id="WP_092795933.1">
    <property type="nucleotide sequence ID" value="NZ_FNXF01000016.1"/>
</dbReference>
<keyword evidence="4 6" id="KW-1133">Transmembrane helix</keyword>
<keyword evidence="5 6" id="KW-0472">Membrane</keyword>
<gene>
    <name evidence="7" type="ORF">SAMN05660691_03432</name>
</gene>
<keyword evidence="8" id="KW-1185">Reference proteome</keyword>
<dbReference type="SUPFAM" id="SSF140478">
    <property type="entry name" value="LemA-like"/>
    <property type="match status" value="1"/>
</dbReference>
<evidence type="ECO:0000313" key="7">
    <source>
        <dbReference type="EMBL" id="SEI08107.1"/>
    </source>
</evidence>
<dbReference type="InterPro" id="IPR007156">
    <property type="entry name" value="MamQ_LemA"/>
</dbReference>
<comment type="similarity">
    <text evidence="2">Belongs to the LemA family.</text>
</comment>
<sequence length="190" mass="21367">MTTFITIAVIAALLAIIIIAIYNGIITRLNAVERAWANVITQERQKNKIIPALEQLTEQYQLYEAGVMTQITELRSALHSLSADNVDTAGLAQAEQKTTNLIKGLQVAVENYPELKASDSFNNLMREISNQQENIGAAIRIFNQNVEDFNNGIETFPNSLVNQQFNRKQKIQTFTDSEAEQGFEYSLKKQ</sequence>
<evidence type="ECO:0000256" key="2">
    <source>
        <dbReference type="ARBA" id="ARBA00008854"/>
    </source>
</evidence>
<dbReference type="OrthoDB" id="9804152at2"/>
<dbReference type="STRING" id="173990.SAMN05660691_03432"/>
<dbReference type="Proteomes" id="UP000199371">
    <property type="component" value="Unassembled WGS sequence"/>
</dbReference>
<comment type="subcellular location">
    <subcellularLocation>
        <location evidence="1">Membrane</location>
        <topology evidence="1">Single-pass membrane protein</topology>
    </subcellularLocation>
</comment>
<protein>
    <submittedName>
        <fullName evidence="7">LemA protein</fullName>
    </submittedName>
</protein>
<evidence type="ECO:0000256" key="6">
    <source>
        <dbReference type="SAM" id="Phobius"/>
    </source>
</evidence>